<comment type="similarity">
    <text evidence="1">Belongs to the short-chain dehydrogenases/reductases (SDR) family.</text>
</comment>
<name>A0ABR2J6S8_9PEZI</name>
<dbReference type="PRINTS" id="PR00081">
    <property type="entry name" value="GDHRDH"/>
</dbReference>
<comment type="caution">
    <text evidence="2">The sequence shown here is derived from an EMBL/GenBank/DDBJ whole genome shotgun (WGS) entry which is preliminary data.</text>
</comment>
<dbReference type="Proteomes" id="UP001390339">
    <property type="component" value="Unassembled WGS sequence"/>
</dbReference>
<dbReference type="PANTHER" id="PTHR43544:SF32">
    <property type="entry name" value="CHAIN DEHYDROGENASE, PUTATIVE (AFU_ORTHOLOGUE AFUA_5G01530)-RELATED"/>
    <property type="match status" value="1"/>
</dbReference>
<accession>A0ABR2J6S8</accession>
<dbReference type="InterPro" id="IPR051468">
    <property type="entry name" value="Fungal_SecMetab_SDRs"/>
</dbReference>
<dbReference type="PANTHER" id="PTHR43544">
    <property type="entry name" value="SHORT-CHAIN DEHYDROGENASE/REDUCTASE"/>
    <property type="match status" value="1"/>
</dbReference>
<protein>
    <submittedName>
        <fullName evidence="2">Short chain dehydrogenase/reductase</fullName>
    </submittedName>
</protein>
<dbReference type="InterPro" id="IPR036291">
    <property type="entry name" value="NAD(P)-bd_dom_sf"/>
</dbReference>
<evidence type="ECO:0000313" key="3">
    <source>
        <dbReference type="Proteomes" id="UP001390339"/>
    </source>
</evidence>
<dbReference type="InterPro" id="IPR002347">
    <property type="entry name" value="SDR_fam"/>
</dbReference>
<dbReference type="Pfam" id="PF00106">
    <property type="entry name" value="adh_short"/>
    <property type="match status" value="1"/>
</dbReference>
<reference evidence="2 3" key="1">
    <citation type="journal article" date="2024" name="IMA Fungus">
        <title>Apiospora arundinis, a panoply of carbohydrate-active enzymes and secondary metabolites.</title>
        <authorList>
            <person name="Sorensen T."/>
            <person name="Petersen C."/>
            <person name="Muurmann A.T."/>
            <person name="Christiansen J.V."/>
            <person name="Brundto M.L."/>
            <person name="Overgaard C.K."/>
            <person name="Boysen A.T."/>
            <person name="Wollenberg R.D."/>
            <person name="Larsen T.O."/>
            <person name="Sorensen J.L."/>
            <person name="Nielsen K.L."/>
            <person name="Sondergaard T.E."/>
        </authorList>
    </citation>
    <scope>NUCLEOTIDE SEQUENCE [LARGE SCALE GENOMIC DNA]</scope>
    <source>
        <strain evidence="2 3">AAU 773</strain>
    </source>
</reference>
<dbReference type="EMBL" id="JAPCWZ010000003">
    <property type="protein sequence ID" value="KAK8873498.1"/>
    <property type="molecule type" value="Genomic_DNA"/>
</dbReference>
<gene>
    <name evidence="2" type="ORF">PGQ11_004012</name>
</gene>
<evidence type="ECO:0000256" key="1">
    <source>
        <dbReference type="ARBA" id="ARBA00006484"/>
    </source>
</evidence>
<keyword evidence="3" id="KW-1185">Reference proteome</keyword>
<organism evidence="2 3">
    <name type="scientific">Apiospora arundinis</name>
    <dbReference type="NCBI Taxonomy" id="335852"/>
    <lineage>
        <taxon>Eukaryota</taxon>
        <taxon>Fungi</taxon>
        <taxon>Dikarya</taxon>
        <taxon>Ascomycota</taxon>
        <taxon>Pezizomycotina</taxon>
        <taxon>Sordariomycetes</taxon>
        <taxon>Xylariomycetidae</taxon>
        <taxon>Amphisphaeriales</taxon>
        <taxon>Apiosporaceae</taxon>
        <taxon>Apiospora</taxon>
    </lineage>
</organism>
<dbReference type="Gene3D" id="3.40.50.720">
    <property type="entry name" value="NAD(P)-binding Rossmann-like Domain"/>
    <property type="match status" value="1"/>
</dbReference>
<sequence length="258" mass="27654">MASRIVLITGANSGVGYGTTQVLASSPEKFHVIMACRSLDKANAAKAEIEAGGITGSISTLQLDVTDDASIEKAAADVEQQFGRLDVLINNAAMGVSDLDRRTHFLRTMETNVYGPFQVAKFFRPLLLKSSSSSTSPAPAPAYSIYVTSGLGSLADTADTPPHPFTPPNAEPYRACKAALNMYMLLDWRESQKTNVKVFAMCPGFVISNLRGTDEVARTGGGQALDPREPGKLVLSIVQGERDADEGRVVRSEGTWPW</sequence>
<dbReference type="SUPFAM" id="SSF51735">
    <property type="entry name" value="NAD(P)-binding Rossmann-fold domains"/>
    <property type="match status" value="1"/>
</dbReference>
<evidence type="ECO:0000313" key="2">
    <source>
        <dbReference type="EMBL" id="KAK8873498.1"/>
    </source>
</evidence>
<proteinExistence type="inferred from homology"/>